<dbReference type="CDD" id="cd00338">
    <property type="entry name" value="Ser_Recombinase"/>
    <property type="match status" value="1"/>
</dbReference>
<dbReference type="PANTHER" id="PTHR30461:SF2">
    <property type="entry name" value="SERINE RECOMBINASE PINE-RELATED"/>
    <property type="match status" value="1"/>
</dbReference>
<reference evidence="5 6" key="1">
    <citation type="submission" date="2018-08" db="EMBL/GenBank/DDBJ databases">
        <title>Paraburkholderia sp. DHOM06 isolated from forest soil.</title>
        <authorList>
            <person name="Gao Z.-H."/>
            <person name="Qiu L.-H."/>
        </authorList>
    </citation>
    <scope>NUCLEOTIDE SEQUENCE [LARGE SCALE GENOMIC DNA]</scope>
    <source>
        <strain evidence="5 6">DHOM06</strain>
    </source>
</reference>
<keyword evidence="6" id="KW-1185">Reference proteome</keyword>
<evidence type="ECO:0000313" key="6">
    <source>
        <dbReference type="Proteomes" id="UP000256838"/>
    </source>
</evidence>
<evidence type="ECO:0000256" key="1">
    <source>
        <dbReference type="ARBA" id="ARBA00023125"/>
    </source>
</evidence>
<sequence>MTAKSRVYSYLRFSDPKQAAGSSADRQTEYARRWAAEHEMRLDETLSLRDEGLSAYHQKHVTQGALGVFLRAVEEGAVPPGSVLVVEGLDRLSRAEPIFAQGQLAAIIGAGIRVITAADGREYSRDTLKQDPMGLVYSLLTMIRAHEESDTKSKRVKAAIRRQCQGWVAGTWRGVVRNGKDPHWTHLVDGRFELSPDRATAVRLMIDMFKQGHGAVRTVRELTNRGLTMSDAGNSTKQIYKIIRNRALLGEKTLAVDGEEYRLEGYYPALLSTDEFAELQYLADQRGQRKGKGEIPGIVTGLGITRCGYCGTAIVGQNLMNRKRKEDGRPQDGHRRLICVGYSHNEGCPVGGSCSVVPIERALMTYCSDQMNLSRLVEGDRGASAYAARLAQARSQAAETERQIERITDALFAEADAAPAAFVRKARELEERLKVEREAIDRLEHELAVSSAATPAIAQAWAELVEGVDSLDYDARMKARQLVVDTFSKIVIYHRGFMPAEEDHKSIGILLLSKHGNTRMLSVDRRTGSWTASADVDLPDSLPIPDSAT</sequence>
<dbReference type="Gene3D" id="3.40.50.1390">
    <property type="entry name" value="Resolvase, N-terminal catalytic domain"/>
    <property type="match status" value="1"/>
</dbReference>
<dbReference type="InterPro" id="IPR006119">
    <property type="entry name" value="Resolv_N"/>
</dbReference>
<dbReference type="OrthoDB" id="9791494at2"/>
<dbReference type="SMART" id="SM00857">
    <property type="entry name" value="Resolvase"/>
    <property type="match status" value="1"/>
</dbReference>
<dbReference type="GO" id="GO:0003677">
    <property type="term" value="F:DNA binding"/>
    <property type="evidence" value="ECO:0007669"/>
    <property type="project" value="UniProtKB-KW"/>
</dbReference>
<keyword evidence="2" id="KW-0233">DNA recombination</keyword>
<feature type="coiled-coil region" evidence="3">
    <location>
        <begin position="383"/>
        <end position="446"/>
    </location>
</feature>
<accession>A0A3D8JPZ5</accession>
<feature type="domain" description="Recombinase" evidence="4">
    <location>
        <begin position="182"/>
        <end position="289"/>
    </location>
</feature>
<dbReference type="PANTHER" id="PTHR30461">
    <property type="entry name" value="DNA-INVERTASE FROM LAMBDOID PROPHAGE"/>
    <property type="match status" value="1"/>
</dbReference>
<dbReference type="SUPFAM" id="SSF53041">
    <property type="entry name" value="Resolvase-like"/>
    <property type="match status" value="1"/>
</dbReference>
<comment type="caution">
    <text evidence="5">The sequence shown here is derived from an EMBL/GenBank/DDBJ whole genome shotgun (WGS) entry which is preliminary data.</text>
</comment>
<dbReference type="EMBL" id="QRGA01000021">
    <property type="protein sequence ID" value="RDU95179.1"/>
    <property type="molecule type" value="Genomic_DNA"/>
</dbReference>
<dbReference type="Gene3D" id="3.90.1750.20">
    <property type="entry name" value="Putative Large Serine Recombinase, Chain B, Domain 2"/>
    <property type="match status" value="1"/>
</dbReference>
<evidence type="ECO:0000256" key="3">
    <source>
        <dbReference type="SAM" id="Coils"/>
    </source>
</evidence>
<dbReference type="InterPro" id="IPR036162">
    <property type="entry name" value="Resolvase-like_N_sf"/>
</dbReference>
<dbReference type="Proteomes" id="UP000256838">
    <property type="component" value="Unassembled WGS sequence"/>
</dbReference>
<dbReference type="InterPro" id="IPR038109">
    <property type="entry name" value="DNA_bind_recomb_sf"/>
</dbReference>
<proteinExistence type="predicted"/>
<dbReference type="Pfam" id="PF00239">
    <property type="entry name" value="Resolvase"/>
    <property type="match status" value="1"/>
</dbReference>
<name>A0A3D8JPZ5_9BURK</name>
<dbReference type="GO" id="GO:0000150">
    <property type="term" value="F:DNA strand exchange activity"/>
    <property type="evidence" value="ECO:0007669"/>
    <property type="project" value="InterPro"/>
</dbReference>
<evidence type="ECO:0000313" key="5">
    <source>
        <dbReference type="EMBL" id="RDU95179.1"/>
    </source>
</evidence>
<dbReference type="AlphaFoldDB" id="A0A3D8JPZ5"/>
<protein>
    <submittedName>
        <fullName evidence="5">Recombinase family protein</fullName>
    </submittedName>
</protein>
<evidence type="ECO:0000256" key="2">
    <source>
        <dbReference type="ARBA" id="ARBA00023172"/>
    </source>
</evidence>
<evidence type="ECO:0000259" key="4">
    <source>
        <dbReference type="PROSITE" id="PS51737"/>
    </source>
</evidence>
<dbReference type="PROSITE" id="PS51737">
    <property type="entry name" value="RECOMBINASE_DNA_BIND"/>
    <property type="match status" value="1"/>
</dbReference>
<dbReference type="RefSeq" id="WP_115537193.1">
    <property type="nucleotide sequence ID" value="NZ_QRGA01000021.1"/>
</dbReference>
<keyword evidence="3" id="KW-0175">Coiled coil</keyword>
<gene>
    <name evidence="5" type="ORF">DWV00_29725</name>
</gene>
<dbReference type="Pfam" id="PF07508">
    <property type="entry name" value="Recombinase"/>
    <property type="match status" value="1"/>
</dbReference>
<organism evidence="5 6">
    <name type="scientific">Trinickia dinghuensis</name>
    <dbReference type="NCBI Taxonomy" id="2291023"/>
    <lineage>
        <taxon>Bacteria</taxon>
        <taxon>Pseudomonadati</taxon>
        <taxon>Pseudomonadota</taxon>
        <taxon>Betaproteobacteria</taxon>
        <taxon>Burkholderiales</taxon>
        <taxon>Burkholderiaceae</taxon>
        <taxon>Trinickia</taxon>
    </lineage>
</organism>
<keyword evidence="1" id="KW-0238">DNA-binding</keyword>
<dbReference type="InterPro" id="IPR050639">
    <property type="entry name" value="SSR_resolvase"/>
</dbReference>
<dbReference type="InterPro" id="IPR011109">
    <property type="entry name" value="DNA_bind_recombinase_dom"/>
</dbReference>